<dbReference type="PIRSF" id="PIRSF022613">
    <property type="entry name" value="MBA1"/>
    <property type="match status" value="1"/>
</dbReference>
<dbReference type="OrthoDB" id="19619at2759"/>
<sequence>MKASSNALILRASSRSFVGLNSRTASNSFFRFNSTDANQDKRNSAPQQHVFDPRFIGLTRDIYVPVAYNKLPSPFSAPKQVWNALLRRFYTLGMNTVQVAFFRWQTGLKPQFLLWKNKAIESYVNVNKAFAAGDVKPIRKSVSVWVEKSLKSRVGSIPKNVKLDWKLVKFNETPKLVVFRPVMLPGRPVEYAQVIYKFNTQQELINVNLKTDKVKKIDRNVTDYVGFLINLDSNEVLLSGSLFENNIDDKIPRPEDINQDSMFEDMKINGDLFRAPPPALK</sequence>
<gene>
    <name evidence="1" type="ORF">WICPIJ_000105</name>
</gene>
<reference evidence="1" key="1">
    <citation type="journal article" date="2021" name="Open Biol.">
        <title>Shared evolutionary footprints suggest mitochondrial oxidative damage underlies multiple complex I losses in fungi.</title>
        <authorList>
            <person name="Schikora-Tamarit M.A."/>
            <person name="Marcet-Houben M."/>
            <person name="Nosek J."/>
            <person name="Gabaldon T."/>
        </authorList>
    </citation>
    <scope>NUCLEOTIDE SEQUENCE</scope>
    <source>
        <strain evidence="1">CBS2887</strain>
    </source>
</reference>
<dbReference type="Pfam" id="PF07961">
    <property type="entry name" value="MBA1"/>
    <property type="match status" value="1"/>
</dbReference>
<accession>A0A9P8QHL1</accession>
<dbReference type="InterPro" id="IPR012483">
    <property type="entry name" value="Mba1_Saccharomycetales"/>
</dbReference>
<keyword evidence="2" id="KW-1185">Reference proteome</keyword>
<evidence type="ECO:0000313" key="2">
    <source>
        <dbReference type="Proteomes" id="UP000774326"/>
    </source>
</evidence>
<dbReference type="Gene3D" id="3.10.450.240">
    <property type="match status" value="1"/>
</dbReference>
<dbReference type="EMBL" id="JAEUBG010000056">
    <property type="protein sequence ID" value="KAH3688932.1"/>
    <property type="molecule type" value="Genomic_DNA"/>
</dbReference>
<organism evidence="1 2">
    <name type="scientific">Wickerhamomyces pijperi</name>
    <name type="common">Yeast</name>
    <name type="synonym">Pichia pijperi</name>
    <dbReference type="NCBI Taxonomy" id="599730"/>
    <lineage>
        <taxon>Eukaryota</taxon>
        <taxon>Fungi</taxon>
        <taxon>Dikarya</taxon>
        <taxon>Ascomycota</taxon>
        <taxon>Saccharomycotina</taxon>
        <taxon>Saccharomycetes</taxon>
        <taxon>Phaffomycetales</taxon>
        <taxon>Wickerhamomycetaceae</taxon>
        <taxon>Wickerhamomyces</taxon>
    </lineage>
</organism>
<dbReference type="GO" id="GO:0032979">
    <property type="term" value="P:protein insertion into mitochondrial inner membrane from matrix"/>
    <property type="evidence" value="ECO:0007669"/>
    <property type="project" value="InterPro"/>
</dbReference>
<protein>
    <recommendedName>
        <fullName evidence="3">MBA1-like protein</fullName>
    </recommendedName>
</protein>
<dbReference type="GO" id="GO:0043022">
    <property type="term" value="F:ribosome binding"/>
    <property type="evidence" value="ECO:0007669"/>
    <property type="project" value="InterPro"/>
</dbReference>
<proteinExistence type="predicted"/>
<dbReference type="PANTHER" id="PTHR13333:SF5">
    <property type="entry name" value="M-AAA PROTEASE-INTERACTING PROTEIN 1, MITOCHONDRIAL"/>
    <property type="match status" value="1"/>
</dbReference>
<comment type="caution">
    <text evidence="1">The sequence shown here is derived from an EMBL/GenBank/DDBJ whole genome shotgun (WGS) entry which is preliminary data.</text>
</comment>
<evidence type="ECO:0000313" key="1">
    <source>
        <dbReference type="EMBL" id="KAH3688932.1"/>
    </source>
</evidence>
<dbReference type="PANTHER" id="PTHR13333">
    <property type="entry name" value="M-AAA PROTEASE-INTERACTING PROTEIN 1, MITOCHONDRIAL"/>
    <property type="match status" value="1"/>
</dbReference>
<name>A0A9P8QHL1_WICPI</name>
<dbReference type="InterPro" id="IPR024621">
    <property type="entry name" value="Mba1"/>
</dbReference>
<dbReference type="AlphaFoldDB" id="A0A9P8QHL1"/>
<evidence type="ECO:0008006" key="3">
    <source>
        <dbReference type="Google" id="ProtNLM"/>
    </source>
</evidence>
<reference evidence="1" key="2">
    <citation type="submission" date="2021-01" db="EMBL/GenBank/DDBJ databases">
        <authorList>
            <person name="Schikora-Tamarit M.A."/>
        </authorList>
    </citation>
    <scope>NUCLEOTIDE SEQUENCE</scope>
    <source>
        <strain evidence="1">CBS2887</strain>
    </source>
</reference>
<dbReference type="GO" id="GO:0005743">
    <property type="term" value="C:mitochondrial inner membrane"/>
    <property type="evidence" value="ECO:0007669"/>
    <property type="project" value="InterPro"/>
</dbReference>
<dbReference type="Proteomes" id="UP000774326">
    <property type="component" value="Unassembled WGS sequence"/>
</dbReference>